<dbReference type="EMBL" id="MFNE01000011">
    <property type="protein sequence ID" value="OGG96536.1"/>
    <property type="molecule type" value="Genomic_DNA"/>
</dbReference>
<evidence type="ECO:0000313" key="3">
    <source>
        <dbReference type="Proteomes" id="UP000178449"/>
    </source>
</evidence>
<proteinExistence type="predicted"/>
<dbReference type="STRING" id="1817772.A2527_01195"/>
<dbReference type="Gene3D" id="1.10.3680.10">
    <property type="entry name" value="TerB-like"/>
    <property type="match status" value="1"/>
</dbReference>
<dbReference type="SUPFAM" id="SSF158682">
    <property type="entry name" value="TerB-like"/>
    <property type="match status" value="1"/>
</dbReference>
<evidence type="ECO:0000259" key="1">
    <source>
        <dbReference type="Pfam" id="PF05099"/>
    </source>
</evidence>
<dbReference type="Pfam" id="PF05099">
    <property type="entry name" value="TerB"/>
    <property type="match status" value="1"/>
</dbReference>
<organism evidence="2 3">
    <name type="scientific">Candidatus Lambdaproteobacteria bacterium RIFOXYD2_FULL_50_16</name>
    <dbReference type="NCBI Taxonomy" id="1817772"/>
    <lineage>
        <taxon>Bacteria</taxon>
        <taxon>Pseudomonadati</taxon>
        <taxon>Pseudomonadota</taxon>
        <taxon>Candidatus Lambdaproteobacteria</taxon>
    </lineage>
</organism>
<gene>
    <name evidence="2" type="ORF">A2527_01195</name>
</gene>
<evidence type="ECO:0000313" key="2">
    <source>
        <dbReference type="EMBL" id="OGG96536.1"/>
    </source>
</evidence>
<reference evidence="2 3" key="1">
    <citation type="journal article" date="2016" name="Nat. Commun.">
        <title>Thousands of microbial genomes shed light on interconnected biogeochemical processes in an aquifer system.</title>
        <authorList>
            <person name="Anantharaman K."/>
            <person name="Brown C.T."/>
            <person name="Hug L.A."/>
            <person name="Sharon I."/>
            <person name="Castelle C.J."/>
            <person name="Probst A.J."/>
            <person name="Thomas B.C."/>
            <person name="Singh A."/>
            <person name="Wilkins M.J."/>
            <person name="Karaoz U."/>
            <person name="Brodie E.L."/>
            <person name="Williams K.H."/>
            <person name="Hubbard S.S."/>
            <person name="Banfield J.F."/>
        </authorList>
    </citation>
    <scope>NUCLEOTIDE SEQUENCE [LARGE SCALE GENOMIC DNA]</scope>
</reference>
<comment type="caution">
    <text evidence="2">The sequence shown here is derived from an EMBL/GenBank/DDBJ whole genome shotgun (WGS) entry which is preliminary data.</text>
</comment>
<dbReference type="Proteomes" id="UP000178449">
    <property type="component" value="Unassembled WGS sequence"/>
</dbReference>
<protein>
    <recommendedName>
        <fullName evidence="1">Co-chaperone DjlA N-terminal domain-containing protein</fullName>
    </recommendedName>
</protein>
<sequence length="155" mass="17582">MNLKQIEQLDYKAQQWLFAAMARMVMADHKVAAKEVQQFKAAMIKLVGSADERAIKERLTHADFQSPLRPLHNLRPAQAWVVFREIAQIAASDSELHTDEEAFLREVIECLGVDSKQADALVTWTRKLAQVKAEEAAFVLRLPEIFPENDLKSPA</sequence>
<accession>A0A1F6GEI7</accession>
<dbReference type="AlphaFoldDB" id="A0A1F6GEI7"/>
<dbReference type="InterPro" id="IPR007791">
    <property type="entry name" value="DjlA_N"/>
</dbReference>
<name>A0A1F6GEI7_9PROT</name>
<dbReference type="InterPro" id="IPR029024">
    <property type="entry name" value="TerB-like"/>
</dbReference>
<feature type="domain" description="Co-chaperone DjlA N-terminal" evidence="1">
    <location>
        <begin position="17"/>
        <end position="119"/>
    </location>
</feature>